<dbReference type="EMBL" id="JBHSHC010000006">
    <property type="protein sequence ID" value="MFC4765874.1"/>
    <property type="molecule type" value="Genomic_DNA"/>
</dbReference>
<gene>
    <name evidence="1" type="ORF">ACFO8Q_00435</name>
</gene>
<evidence type="ECO:0000313" key="1">
    <source>
        <dbReference type="EMBL" id="MFC4765874.1"/>
    </source>
</evidence>
<organism evidence="1 2">
    <name type="scientific">Effusibacillus consociatus</name>
    <dbReference type="NCBI Taxonomy" id="1117041"/>
    <lineage>
        <taxon>Bacteria</taxon>
        <taxon>Bacillati</taxon>
        <taxon>Bacillota</taxon>
        <taxon>Bacilli</taxon>
        <taxon>Bacillales</taxon>
        <taxon>Alicyclobacillaceae</taxon>
        <taxon>Effusibacillus</taxon>
    </lineage>
</organism>
<sequence>MSMPKEKFHRIIDLLPEDRYERLVKALPKIIFEGEKDSDDLTPEELVEILAEAKKAKEEVAKGEYVTFDEVFGDLSNDV</sequence>
<keyword evidence="2" id="KW-1185">Reference proteome</keyword>
<comment type="caution">
    <text evidence="1">The sequence shown here is derived from an EMBL/GenBank/DDBJ whole genome shotgun (WGS) entry which is preliminary data.</text>
</comment>
<evidence type="ECO:0000313" key="2">
    <source>
        <dbReference type="Proteomes" id="UP001596002"/>
    </source>
</evidence>
<protein>
    <submittedName>
        <fullName evidence="1">Uncharacterized protein</fullName>
    </submittedName>
</protein>
<dbReference type="RefSeq" id="WP_380023443.1">
    <property type="nucleotide sequence ID" value="NZ_JBHSHC010000006.1"/>
</dbReference>
<reference evidence="2" key="1">
    <citation type="journal article" date="2019" name="Int. J. Syst. Evol. Microbiol.">
        <title>The Global Catalogue of Microorganisms (GCM) 10K type strain sequencing project: providing services to taxonomists for standard genome sequencing and annotation.</title>
        <authorList>
            <consortium name="The Broad Institute Genomics Platform"/>
            <consortium name="The Broad Institute Genome Sequencing Center for Infectious Disease"/>
            <person name="Wu L."/>
            <person name="Ma J."/>
        </authorList>
    </citation>
    <scope>NUCLEOTIDE SEQUENCE [LARGE SCALE GENOMIC DNA]</scope>
    <source>
        <strain evidence="2">WYCCWR 12678</strain>
    </source>
</reference>
<dbReference type="Proteomes" id="UP001596002">
    <property type="component" value="Unassembled WGS sequence"/>
</dbReference>
<name>A0ABV9PUS8_9BACL</name>
<proteinExistence type="predicted"/>
<accession>A0ABV9PUS8</accession>